<dbReference type="Proteomes" id="UP000564836">
    <property type="component" value="Chromosome"/>
</dbReference>
<sequence length="384" mass="41168">MALEDLGEELSEEVSAIMGTGFSISITSTNLVPRADDPSITFPNLDTLTQGAKLITTCVLYIDMRKSTDLSFAHRPQTVAKLYTAFVRAMTRTARHFGGHVRGIIGDRVMVLFDSQDCFKNAVHCAIAMNTVSQHIINKHFKANEVRFGIGIDHGRMLVTKAGIRRHGEEQSNYRNLVWLGRPANVASKLTDAANKPAEHITVPMVRVAYDKPPQPTLGGLLGLMPGALNSGTNLGNLSGNPLSPMGGLFGSGLGALSSGSGLANALTSPLVSPTNSASAEPWTWVNETPLAFLSKIDVKYAPSRLSHQRPDFGSFYLIDEEQTTREATPAILMTGAVWSGFKKALPNSNSVQGSLFTKVAVEVPGYSADVFGGNVVYPSLKPP</sequence>
<dbReference type="PANTHER" id="PTHR43081:SF1">
    <property type="entry name" value="ADENYLATE CYCLASE, TERMINAL-DIFFERENTIATION SPECIFIC"/>
    <property type="match status" value="1"/>
</dbReference>
<evidence type="ECO:0000259" key="1">
    <source>
        <dbReference type="PROSITE" id="PS50125"/>
    </source>
</evidence>
<dbReference type="PROSITE" id="PS50125">
    <property type="entry name" value="GUANYLATE_CYCLASE_2"/>
    <property type="match status" value="1"/>
</dbReference>
<dbReference type="GO" id="GO:0035556">
    <property type="term" value="P:intracellular signal transduction"/>
    <property type="evidence" value="ECO:0007669"/>
    <property type="project" value="InterPro"/>
</dbReference>
<dbReference type="AlphaFoldDB" id="A0A7Z0QC06"/>
<dbReference type="Pfam" id="PF00211">
    <property type="entry name" value="Guanylate_cyc"/>
    <property type="match status" value="1"/>
</dbReference>
<dbReference type="Gene3D" id="3.30.70.1230">
    <property type="entry name" value="Nucleotide cyclase"/>
    <property type="match status" value="1"/>
</dbReference>
<reference evidence="2" key="2">
    <citation type="submission" date="2020-06" db="EMBL/GenBank/DDBJ databases">
        <title>Whole Genome Sequence of Bradyrhizobium sp. Strain 323S2.</title>
        <authorList>
            <person name="Bromfield E.S.P."/>
        </authorList>
    </citation>
    <scope>NUCLEOTIDE SEQUENCE [LARGE SCALE GENOMIC DNA]</scope>
    <source>
        <strain evidence="2">323S2</strain>
    </source>
</reference>
<dbReference type="RefSeq" id="WP_166348512.1">
    <property type="nucleotide sequence ID" value="NZ_CP088280.1"/>
</dbReference>
<dbReference type="CDD" id="cd07302">
    <property type="entry name" value="CHD"/>
    <property type="match status" value="1"/>
</dbReference>
<dbReference type="GO" id="GO:0004016">
    <property type="term" value="F:adenylate cyclase activity"/>
    <property type="evidence" value="ECO:0007669"/>
    <property type="project" value="UniProtKB-ARBA"/>
</dbReference>
<proteinExistence type="predicted"/>
<evidence type="ECO:0000313" key="4">
    <source>
        <dbReference type="Proteomes" id="UP000564836"/>
    </source>
</evidence>
<reference evidence="3 4" key="1">
    <citation type="journal article" date="2017" name="Syst. Appl. Microbiol.">
        <title>Soybeans inoculated with root zone soils of Canadian native legumes harbour diverse and novel Bradyrhizobium spp. that possess agricultural potential.</title>
        <authorList>
            <person name="Bromfield E.S.P."/>
            <person name="Cloutier S."/>
            <person name="Tambong J.T."/>
            <person name="Tran Thi T.V."/>
        </authorList>
    </citation>
    <scope>NUCLEOTIDE SEQUENCE [LARGE SCALE GENOMIC DNA]</scope>
    <source>
        <strain evidence="3 4">323S2</strain>
    </source>
</reference>
<accession>A0A7Z0QC06</accession>
<dbReference type="EMBL" id="CP088280">
    <property type="protein sequence ID" value="UGX92937.1"/>
    <property type="molecule type" value="Genomic_DNA"/>
</dbReference>
<dbReference type="SUPFAM" id="SSF55073">
    <property type="entry name" value="Nucleotide cyclase"/>
    <property type="match status" value="1"/>
</dbReference>
<dbReference type="EMBL" id="JACBFH010000001">
    <property type="protein sequence ID" value="NYY91061.1"/>
    <property type="molecule type" value="Genomic_DNA"/>
</dbReference>
<gene>
    <name evidence="3" type="ORF">G6321_00046160</name>
    <name evidence="2" type="ORF">G6321_22230</name>
</gene>
<evidence type="ECO:0000313" key="3">
    <source>
        <dbReference type="EMBL" id="UGX92937.1"/>
    </source>
</evidence>
<dbReference type="InterPro" id="IPR029787">
    <property type="entry name" value="Nucleotide_cyclase"/>
</dbReference>
<name>A0A7Z0QC06_9BRAD</name>
<organism evidence="2">
    <name type="scientific">Bradyrhizobium barranii subsp. barranii</name>
    <dbReference type="NCBI Taxonomy" id="2823807"/>
    <lineage>
        <taxon>Bacteria</taxon>
        <taxon>Pseudomonadati</taxon>
        <taxon>Pseudomonadota</taxon>
        <taxon>Alphaproteobacteria</taxon>
        <taxon>Hyphomicrobiales</taxon>
        <taxon>Nitrobacteraceae</taxon>
        <taxon>Bradyrhizobium</taxon>
        <taxon>Bradyrhizobium barranii</taxon>
    </lineage>
</organism>
<dbReference type="PANTHER" id="PTHR43081">
    <property type="entry name" value="ADENYLATE CYCLASE, TERMINAL-DIFFERENTIATION SPECIFIC-RELATED"/>
    <property type="match status" value="1"/>
</dbReference>
<reference evidence="3 4" key="3">
    <citation type="journal article" date="2022" name="Int. J. Syst. Evol. Microbiol.">
        <title>Strains of Bradyrhizobium barranii sp. nov. associated with legumes native to Canada are symbionts of soybeans and belong to different subspecies (subsp. barranii subsp. nov. and subsp. apii subsp. nov.) and symbiovars (sv. glycinearum and sv. septentrionale).</title>
        <authorList>
            <person name="Bromfield E.S.P."/>
            <person name="Cloutier S."/>
            <person name="Wasai-Hara S."/>
            <person name="Minamisawa K."/>
        </authorList>
    </citation>
    <scope>NUCLEOTIDE SEQUENCE [LARGE SCALE GENOMIC DNA]</scope>
    <source>
        <strain evidence="3 4">323S2</strain>
    </source>
</reference>
<dbReference type="InterPro" id="IPR001054">
    <property type="entry name" value="A/G_cyclase"/>
</dbReference>
<dbReference type="GO" id="GO:0009190">
    <property type="term" value="P:cyclic nucleotide biosynthetic process"/>
    <property type="evidence" value="ECO:0007669"/>
    <property type="project" value="InterPro"/>
</dbReference>
<evidence type="ECO:0000313" key="2">
    <source>
        <dbReference type="EMBL" id="NYY91061.1"/>
    </source>
</evidence>
<protein>
    <submittedName>
        <fullName evidence="2">Adenylate/guanylate cyclase domain-containing protein</fullName>
    </submittedName>
</protein>
<feature type="domain" description="Guanylate cyclase" evidence="1">
    <location>
        <begin position="58"/>
        <end position="191"/>
    </location>
</feature>
<dbReference type="InterPro" id="IPR050697">
    <property type="entry name" value="Adenylyl/Guanylyl_Cyclase_3/4"/>
</dbReference>